<keyword evidence="2" id="KW-1185">Reference proteome</keyword>
<sequence length="471" mass="54211">MERCNIFYSWQSDIKESKNFLSDCLKQLNKKLRDIVVVEVDRDTEGIAGAPDNGDTIYMKIDKADIFVADVTIINSEWDKIILLYNKDYGNVEDLPFDINHQRMTGYSLQEEKKAEARNRIISNIATTISILKESKQLHGGRPNIMSARQDLAKILLEGIKRIHNYTQKRRFTDWTDLQEDFIVVTDANFALAETLKEYMTDSQYIQLIRLLQKMKLSTLGNNDHCGWEFAEEIADEYFEPLYLEFGKYMTSLSTEQVLCKEFITLYNAVSGDEELQHCSAKTVDGNIVFVDDGEWQEAYDIDRKLLCKGSSTTGLFTGYRYTREYDGDFVESKRNGKGNEKTNIMNRDQFRCGNIRKSGLWKNDKFIKGTIYSAIIYINDEGNLSIIDTGESYPLTADQQSMSLLISGCSMEELSCYYVADIDFNEGEFQILEGTKKSLIEADVYGYYETSIMEEKTGQILNKEQGLRHK</sequence>
<dbReference type="RefSeq" id="WP_109709129.1">
    <property type="nucleotide sequence ID" value="NZ_QGDS01000002.1"/>
</dbReference>
<evidence type="ECO:0000313" key="2">
    <source>
        <dbReference type="Proteomes" id="UP000254051"/>
    </source>
</evidence>
<name>A0A316A3R1_9FIRM</name>
<proteinExistence type="predicted"/>
<protein>
    <submittedName>
        <fullName evidence="1">Uncharacterized protein</fullName>
    </submittedName>
</protein>
<reference evidence="2" key="1">
    <citation type="submission" date="2017-07" db="EMBL/GenBank/DDBJ databases">
        <authorList>
            <person name="Varghese N."/>
            <person name="Submissions S."/>
        </authorList>
    </citation>
    <scope>NUCLEOTIDE SEQUENCE [LARGE SCALE GENOMIC DNA]</scope>
    <source>
        <strain evidence="2">NLAE-zl-C134</strain>
    </source>
</reference>
<organism evidence="1 2">
    <name type="scientific">Faecalicatena contorta</name>
    <dbReference type="NCBI Taxonomy" id="39482"/>
    <lineage>
        <taxon>Bacteria</taxon>
        <taxon>Bacillati</taxon>
        <taxon>Bacillota</taxon>
        <taxon>Clostridia</taxon>
        <taxon>Lachnospirales</taxon>
        <taxon>Lachnospiraceae</taxon>
        <taxon>Faecalicatena</taxon>
    </lineage>
</organism>
<accession>A0A316A3R1</accession>
<dbReference type="EMBL" id="UHJJ01000002">
    <property type="protein sequence ID" value="SUQ13136.1"/>
    <property type="molecule type" value="Genomic_DNA"/>
</dbReference>
<evidence type="ECO:0000313" key="1">
    <source>
        <dbReference type="EMBL" id="SUQ13136.1"/>
    </source>
</evidence>
<gene>
    <name evidence="1" type="ORF">SAMN05216529_102354</name>
</gene>
<dbReference type="OrthoDB" id="8910972at2"/>
<dbReference type="Proteomes" id="UP000254051">
    <property type="component" value="Unassembled WGS sequence"/>
</dbReference>
<dbReference type="AlphaFoldDB" id="A0A316A3R1"/>